<reference evidence="2" key="1">
    <citation type="submission" date="2019-08" db="EMBL/GenBank/DDBJ databases">
        <title>Seonamhaeicola sediminis sp. nov., isolated from marine sediment.</title>
        <authorList>
            <person name="Cao W.R."/>
        </authorList>
    </citation>
    <scope>NUCLEOTIDE SEQUENCE [LARGE SCALE GENOMIC DNA]</scope>
    <source>
        <strain evidence="2">Gy8</strain>
    </source>
</reference>
<accession>A0A5C7ATU7</accession>
<dbReference type="EMBL" id="VOSC01000019">
    <property type="protein sequence ID" value="TXE11801.1"/>
    <property type="molecule type" value="Genomic_DNA"/>
</dbReference>
<protein>
    <submittedName>
        <fullName evidence="1">Cell wall anchor protein</fullName>
    </submittedName>
</protein>
<dbReference type="OrthoDB" id="581140at2"/>
<proteinExistence type="predicted"/>
<dbReference type="Proteomes" id="UP000321790">
    <property type="component" value="Unassembled WGS sequence"/>
</dbReference>
<evidence type="ECO:0000313" key="2">
    <source>
        <dbReference type="Proteomes" id="UP000321790"/>
    </source>
</evidence>
<dbReference type="AlphaFoldDB" id="A0A5C7ATU7"/>
<keyword evidence="2" id="KW-1185">Reference proteome</keyword>
<dbReference type="RefSeq" id="WP_147133521.1">
    <property type="nucleotide sequence ID" value="NZ_VOSC01000019.1"/>
</dbReference>
<name>A0A5C7ATU7_9FLAO</name>
<sequence>MRAYNIYFSFLVLLVFQSFLSAQVGIGTVTPNASSVLDVESTTQGMLTPRMTTTQRNAIATPAEGLLVFDTDDNLFYYYSGSAWLPLSNQQRDNYKLVKSAADLADELTAGGGTEYLLTTNTLYEINGTILLAAPINLNSAYVTGRDTNEDVLVRSGGTLFAGSAGGSIRNLTLTAPGIGGVVFNLTGTGTENLILRDSFIVNSASVGTISDFNLVFNSILQFVNNSAGITYTDINQLLLNSEGWDGTNAGTYQTMVGNFEVIAKQGGFSEVIGATAGFDVTGVTAISGGATLADVAFYGGGNYINGTSPYTGYNFTREWDVNCPGLLVETDGVAAGNFYSNRPVTTGFTQTISSGTAVEVQGNGTFVANNLFRFTSTGGNNELVYDGVKERQFQVNASLSIRVNGASTNFYAFYIAKDNVVIAESNAVVRIEDDNQIQNVSLSTNTNLANGEAIQVYAQRLTGAGTDTLVIFSENVSIK</sequence>
<gene>
    <name evidence="1" type="ORF">FUA26_06980</name>
</gene>
<evidence type="ECO:0000313" key="1">
    <source>
        <dbReference type="EMBL" id="TXE11801.1"/>
    </source>
</evidence>
<comment type="caution">
    <text evidence="1">The sequence shown here is derived from an EMBL/GenBank/DDBJ whole genome shotgun (WGS) entry which is preliminary data.</text>
</comment>
<organism evidence="1 2">
    <name type="scientific">Seonamhaeicola algicola</name>
    <dbReference type="NCBI Taxonomy" id="1719036"/>
    <lineage>
        <taxon>Bacteria</taxon>
        <taxon>Pseudomonadati</taxon>
        <taxon>Bacteroidota</taxon>
        <taxon>Flavobacteriia</taxon>
        <taxon>Flavobacteriales</taxon>
        <taxon>Flavobacteriaceae</taxon>
    </lineage>
</organism>